<dbReference type="GO" id="GO:0016020">
    <property type="term" value="C:membrane"/>
    <property type="evidence" value="ECO:0007669"/>
    <property type="project" value="UniProtKB-SubCell"/>
</dbReference>
<feature type="transmembrane region" description="Helical" evidence="6">
    <location>
        <begin position="445"/>
        <end position="467"/>
    </location>
</feature>
<dbReference type="EMBL" id="MU004191">
    <property type="protein sequence ID" value="KAF2493812.1"/>
    <property type="molecule type" value="Genomic_DNA"/>
</dbReference>
<dbReference type="PROSITE" id="PS50850">
    <property type="entry name" value="MFS"/>
    <property type="match status" value="1"/>
</dbReference>
<sequence>MSTGAFGSFFDIQSAPPPAAVYKQTHGTPAPTPLELDDYNWGDRYNGPRSGMQTPHGEPQTPMSPITPKSPNELEMSRPPSPKRDEAASLVQTFWNPSMNKWRVLSCCLTYFGNGMSDSAPGALIPYMEADYRIGYAVVSMIFVGNAVGFIVAAFFASWFLNKLGRAKTLVLSELFLIAGNVIIVTTPPFPVVVIAFFLLGYGAAINLALNNVFCANLQPSSVILGAAHGSYGIGGIVAPIIATTLVTHGQVWSRFYFVVLGIRVLCLAFAAFSFWHYEEEASARLLSALEQTASRQIAAEAGDPTKTQLMKQALKNRVTLIGAFFIFAYQGAEVSVSGWVISFLISYRGGDPARVGYVTSGFWGGITVGRFVLTHAAPRIGERPFVVALTLGSIALQLLVWLVPNVIGEAVAVGILGLLVGPIYPCGQTVFARLLPRDLQTTSVAFMSSAGSSGGAVAPLMTGLVAQAAGTYVLNPICIGLYVVMIVCWMLLPKERKRTE</sequence>
<keyword evidence="2 6" id="KW-0812">Transmembrane</keyword>
<dbReference type="OrthoDB" id="413079at2759"/>
<feature type="transmembrane region" description="Helical" evidence="6">
    <location>
        <begin position="473"/>
        <end position="493"/>
    </location>
</feature>
<evidence type="ECO:0000313" key="9">
    <source>
        <dbReference type="Proteomes" id="UP000799750"/>
    </source>
</evidence>
<feature type="transmembrane region" description="Helical" evidence="6">
    <location>
        <begin position="386"/>
        <end position="405"/>
    </location>
</feature>
<dbReference type="PANTHER" id="PTHR23514:SF6">
    <property type="entry name" value="MAJOR FACILITATOR SUPERFAMILY (MFS) PROFILE DOMAIN-CONTAINING PROTEIN"/>
    <property type="match status" value="1"/>
</dbReference>
<feature type="domain" description="Major facilitator superfamily (MFS) profile" evidence="7">
    <location>
        <begin position="103"/>
        <end position="497"/>
    </location>
</feature>
<evidence type="ECO:0000313" key="8">
    <source>
        <dbReference type="EMBL" id="KAF2493812.1"/>
    </source>
</evidence>
<dbReference type="Gene3D" id="1.20.1250.20">
    <property type="entry name" value="MFS general substrate transporter like domains"/>
    <property type="match status" value="2"/>
</dbReference>
<protein>
    <submittedName>
        <fullName evidence="8">MFS general substrate transporter</fullName>
    </submittedName>
</protein>
<organism evidence="8 9">
    <name type="scientific">Lophium mytilinum</name>
    <dbReference type="NCBI Taxonomy" id="390894"/>
    <lineage>
        <taxon>Eukaryota</taxon>
        <taxon>Fungi</taxon>
        <taxon>Dikarya</taxon>
        <taxon>Ascomycota</taxon>
        <taxon>Pezizomycotina</taxon>
        <taxon>Dothideomycetes</taxon>
        <taxon>Pleosporomycetidae</taxon>
        <taxon>Mytilinidiales</taxon>
        <taxon>Mytilinidiaceae</taxon>
        <taxon>Lophium</taxon>
    </lineage>
</organism>
<feature type="transmembrane region" description="Helical" evidence="6">
    <location>
        <begin position="411"/>
        <end position="433"/>
    </location>
</feature>
<evidence type="ECO:0000259" key="7">
    <source>
        <dbReference type="PROSITE" id="PS50850"/>
    </source>
</evidence>
<dbReference type="FunFam" id="1.20.1250.20:FF:000286">
    <property type="entry name" value="MFS efflux transporter"/>
    <property type="match status" value="1"/>
</dbReference>
<dbReference type="Pfam" id="PF07690">
    <property type="entry name" value="MFS_1"/>
    <property type="match status" value="1"/>
</dbReference>
<evidence type="ECO:0000256" key="5">
    <source>
        <dbReference type="SAM" id="MobiDB-lite"/>
    </source>
</evidence>
<feature type="transmembrane region" description="Helical" evidence="6">
    <location>
        <begin position="255"/>
        <end position="276"/>
    </location>
</feature>
<feature type="transmembrane region" description="Helical" evidence="6">
    <location>
        <begin position="134"/>
        <end position="157"/>
    </location>
</feature>
<dbReference type="SUPFAM" id="SSF103473">
    <property type="entry name" value="MFS general substrate transporter"/>
    <property type="match status" value="1"/>
</dbReference>
<dbReference type="InterPro" id="IPR011701">
    <property type="entry name" value="MFS"/>
</dbReference>
<dbReference type="AlphaFoldDB" id="A0A6A6QNJ7"/>
<name>A0A6A6QNJ7_9PEZI</name>
<dbReference type="FunFam" id="1.20.1250.20:FF:000308">
    <property type="entry name" value="MFS efflux transporter"/>
    <property type="match status" value="1"/>
</dbReference>
<evidence type="ECO:0000256" key="1">
    <source>
        <dbReference type="ARBA" id="ARBA00004141"/>
    </source>
</evidence>
<dbReference type="PANTHER" id="PTHR23514">
    <property type="entry name" value="BYPASS OF STOP CODON PROTEIN 6"/>
    <property type="match status" value="1"/>
</dbReference>
<dbReference type="InterPro" id="IPR020846">
    <property type="entry name" value="MFS_dom"/>
</dbReference>
<comment type="subcellular location">
    <subcellularLocation>
        <location evidence="1">Membrane</location>
        <topology evidence="1">Multi-pass membrane protein</topology>
    </subcellularLocation>
</comment>
<evidence type="ECO:0000256" key="2">
    <source>
        <dbReference type="ARBA" id="ARBA00022692"/>
    </source>
</evidence>
<feature type="transmembrane region" description="Helical" evidence="6">
    <location>
        <begin position="356"/>
        <end position="374"/>
    </location>
</feature>
<accession>A0A6A6QNJ7</accession>
<dbReference type="InterPro" id="IPR036259">
    <property type="entry name" value="MFS_trans_sf"/>
</dbReference>
<evidence type="ECO:0000256" key="6">
    <source>
        <dbReference type="SAM" id="Phobius"/>
    </source>
</evidence>
<keyword evidence="4 6" id="KW-0472">Membrane</keyword>
<proteinExistence type="predicted"/>
<evidence type="ECO:0000256" key="3">
    <source>
        <dbReference type="ARBA" id="ARBA00022989"/>
    </source>
</evidence>
<dbReference type="InterPro" id="IPR051788">
    <property type="entry name" value="MFS_Transporter"/>
</dbReference>
<feature type="transmembrane region" description="Helical" evidence="6">
    <location>
        <begin position="192"/>
        <end position="210"/>
    </location>
</feature>
<keyword evidence="9" id="KW-1185">Reference proteome</keyword>
<reference evidence="8" key="1">
    <citation type="journal article" date="2020" name="Stud. Mycol.">
        <title>101 Dothideomycetes genomes: a test case for predicting lifestyles and emergence of pathogens.</title>
        <authorList>
            <person name="Haridas S."/>
            <person name="Albert R."/>
            <person name="Binder M."/>
            <person name="Bloem J."/>
            <person name="Labutti K."/>
            <person name="Salamov A."/>
            <person name="Andreopoulos B."/>
            <person name="Baker S."/>
            <person name="Barry K."/>
            <person name="Bills G."/>
            <person name="Bluhm B."/>
            <person name="Cannon C."/>
            <person name="Castanera R."/>
            <person name="Culley D."/>
            <person name="Daum C."/>
            <person name="Ezra D."/>
            <person name="Gonzalez J."/>
            <person name="Henrissat B."/>
            <person name="Kuo A."/>
            <person name="Liang C."/>
            <person name="Lipzen A."/>
            <person name="Lutzoni F."/>
            <person name="Magnuson J."/>
            <person name="Mondo S."/>
            <person name="Nolan M."/>
            <person name="Ohm R."/>
            <person name="Pangilinan J."/>
            <person name="Park H.-J."/>
            <person name="Ramirez L."/>
            <person name="Alfaro M."/>
            <person name="Sun H."/>
            <person name="Tritt A."/>
            <person name="Yoshinaga Y."/>
            <person name="Zwiers L.-H."/>
            <person name="Turgeon B."/>
            <person name="Goodwin S."/>
            <person name="Spatafora J."/>
            <person name="Crous P."/>
            <person name="Grigoriev I."/>
        </authorList>
    </citation>
    <scope>NUCLEOTIDE SEQUENCE</scope>
    <source>
        <strain evidence="8">CBS 269.34</strain>
    </source>
</reference>
<evidence type="ECO:0000256" key="4">
    <source>
        <dbReference type="ARBA" id="ARBA00023136"/>
    </source>
</evidence>
<keyword evidence="3 6" id="KW-1133">Transmembrane helix</keyword>
<gene>
    <name evidence="8" type="ORF">BU16DRAFT_573264</name>
</gene>
<feature type="transmembrane region" description="Helical" evidence="6">
    <location>
        <begin position="319"/>
        <end position="344"/>
    </location>
</feature>
<feature type="transmembrane region" description="Helical" evidence="6">
    <location>
        <begin position="169"/>
        <end position="186"/>
    </location>
</feature>
<dbReference type="GO" id="GO:0022857">
    <property type="term" value="F:transmembrane transporter activity"/>
    <property type="evidence" value="ECO:0007669"/>
    <property type="project" value="InterPro"/>
</dbReference>
<feature type="region of interest" description="Disordered" evidence="5">
    <location>
        <begin position="20"/>
        <end position="84"/>
    </location>
</feature>
<feature type="transmembrane region" description="Helical" evidence="6">
    <location>
        <begin position="222"/>
        <end position="243"/>
    </location>
</feature>
<dbReference type="Proteomes" id="UP000799750">
    <property type="component" value="Unassembled WGS sequence"/>
</dbReference>
<feature type="compositionally biased region" description="Polar residues" evidence="5">
    <location>
        <begin position="61"/>
        <end position="70"/>
    </location>
</feature>